<gene>
    <name evidence="7" type="ORF">A4W93_19605</name>
</gene>
<dbReference type="OrthoDB" id="9808408at2"/>
<dbReference type="InterPro" id="IPR000014">
    <property type="entry name" value="PAS"/>
</dbReference>
<dbReference type="PROSITE" id="PS50109">
    <property type="entry name" value="HIS_KIN"/>
    <property type="match status" value="1"/>
</dbReference>
<dbReference type="Gene3D" id="3.30.565.10">
    <property type="entry name" value="Histidine kinase-like ATPase, C-terminal domain"/>
    <property type="match status" value="1"/>
</dbReference>
<dbReference type="GO" id="GO:0000155">
    <property type="term" value="F:phosphorelay sensor kinase activity"/>
    <property type="evidence" value="ECO:0007669"/>
    <property type="project" value="InterPro"/>
</dbReference>
<name>A0A1W6LCN5_9BURK</name>
<dbReference type="EMBL" id="CP015118">
    <property type="protein sequence ID" value="ARN21928.1"/>
    <property type="molecule type" value="Genomic_DNA"/>
</dbReference>
<dbReference type="GO" id="GO:0005886">
    <property type="term" value="C:plasma membrane"/>
    <property type="evidence" value="ECO:0007669"/>
    <property type="project" value="UniProtKB-SubCell"/>
</dbReference>
<protein>
    <recommendedName>
        <fullName evidence="3">histidine kinase</fullName>
        <ecNumber evidence="3">2.7.13.3</ecNumber>
    </recommendedName>
</protein>
<dbReference type="SMART" id="SM00387">
    <property type="entry name" value="HATPase_c"/>
    <property type="match status" value="1"/>
</dbReference>
<dbReference type="PRINTS" id="PR00344">
    <property type="entry name" value="BCTRLSENSOR"/>
</dbReference>
<dbReference type="InterPro" id="IPR005467">
    <property type="entry name" value="His_kinase_dom"/>
</dbReference>
<dbReference type="SMART" id="SM00091">
    <property type="entry name" value="PAS"/>
    <property type="match status" value="2"/>
</dbReference>
<dbReference type="FunFam" id="3.30.450.20:FF:000099">
    <property type="entry name" value="Sensory box sensor histidine kinase"/>
    <property type="match status" value="1"/>
</dbReference>
<dbReference type="SMART" id="SM00388">
    <property type="entry name" value="HisKA"/>
    <property type="match status" value="1"/>
</dbReference>
<dbReference type="CDD" id="cd00082">
    <property type="entry name" value="HisKA"/>
    <property type="match status" value="1"/>
</dbReference>
<dbReference type="PROSITE" id="PS50112">
    <property type="entry name" value="PAS"/>
    <property type="match status" value="1"/>
</dbReference>
<dbReference type="PANTHER" id="PTHR43304:SF1">
    <property type="entry name" value="PAC DOMAIN-CONTAINING PROTEIN"/>
    <property type="match status" value="1"/>
</dbReference>
<dbReference type="InterPro" id="IPR052162">
    <property type="entry name" value="Sensor_kinase/Photoreceptor"/>
</dbReference>
<accession>A0A1W6LCN5</accession>
<dbReference type="CDD" id="cd00130">
    <property type="entry name" value="PAS"/>
    <property type="match status" value="3"/>
</dbReference>
<dbReference type="FunFam" id="3.30.565.10:FF:000006">
    <property type="entry name" value="Sensor histidine kinase WalK"/>
    <property type="match status" value="1"/>
</dbReference>
<dbReference type="FunFam" id="1.10.287.130:FF:000070">
    <property type="entry name" value="Histidine kinase sensor protein"/>
    <property type="match status" value="1"/>
</dbReference>
<evidence type="ECO:0000256" key="2">
    <source>
        <dbReference type="ARBA" id="ARBA00004429"/>
    </source>
</evidence>
<dbReference type="Pfam" id="PF08447">
    <property type="entry name" value="PAS_3"/>
    <property type="match status" value="3"/>
</dbReference>
<dbReference type="Gene3D" id="1.10.287.130">
    <property type="match status" value="1"/>
</dbReference>
<dbReference type="PANTHER" id="PTHR43304">
    <property type="entry name" value="PHYTOCHROME-LIKE PROTEIN CPH1"/>
    <property type="match status" value="1"/>
</dbReference>
<evidence type="ECO:0000256" key="1">
    <source>
        <dbReference type="ARBA" id="ARBA00000085"/>
    </source>
</evidence>
<proteinExistence type="predicted"/>
<evidence type="ECO:0000256" key="4">
    <source>
        <dbReference type="ARBA" id="ARBA00022553"/>
    </source>
</evidence>
<dbReference type="InterPro" id="IPR000700">
    <property type="entry name" value="PAS-assoc_C"/>
</dbReference>
<dbReference type="SUPFAM" id="SSF47384">
    <property type="entry name" value="Homodimeric domain of signal transducing histidine kinase"/>
    <property type="match status" value="1"/>
</dbReference>
<dbReference type="SUPFAM" id="SSF55785">
    <property type="entry name" value="PYP-like sensor domain (PAS domain)"/>
    <property type="match status" value="3"/>
</dbReference>
<dbReference type="InterPro" id="IPR036097">
    <property type="entry name" value="HisK_dim/P_sf"/>
</dbReference>
<dbReference type="RefSeq" id="WP_085752225.1">
    <property type="nucleotide sequence ID" value="NZ_BSPR01000006.1"/>
</dbReference>
<dbReference type="InterPro" id="IPR036890">
    <property type="entry name" value="HATPase_C_sf"/>
</dbReference>
<dbReference type="STRING" id="946333.A4W93_19605"/>
<dbReference type="Gene3D" id="3.30.450.20">
    <property type="entry name" value="PAS domain"/>
    <property type="match status" value="3"/>
</dbReference>
<evidence type="ECO:0000256" key="3">
    <source>
        <dbReference type="ARBA" id="ARBA00012438"/>
    </source>
</evidence>
<dbReference type="InterPro" id="IPR035965">
    <property type="entry name" value="PAS-like_dom_sf"/>
</dbReference>
<keyword evidence="8" id="KW-1185">Reference proteome</keyword>
<keyword evidence="5" id="KW-0808">Transferase</keyword>
<sequence>MAIGSKVDPESSALLQVAEAPRHVLWVHDTAPSDRVCYVSPSFERIWGRPVTALYADPQEWIAGVHPDDRERVVAAYDHWVAAPRERTYDIEFRVVHPEGTERWIHDTGHAVLSASGNLQLTGIAEDITDRRRDEDALREQQRYFREMTESLTQLVWATRPDGHADYLSPQWIQYTGVPAELQYGDGWLMQVHPDDRPAVAVAWRRAVRDGTPYAIEMRLRRHDGTDRWFMARGCPLRAISGEIRHWYGTSTDIDDLKRANAELQRERDRFAMVASTSPSAVHTLRRSADGEYAVVFGLDRFAEMYGVTSAELGDNALAVFATRVHPDDLPRLSKSVEVSRREVSPWREEFRIRHPVRGERWIEAHSMPVREADGTTLWHGTLTDVTERREAEARIRSLNADLEARVAARTAELQTAMQELEAFSYSVSHDLRAPLRAIDGFSQVVLKDFGPLLPETGERYLNIIRDSARKMGQLIDDLLAFSRLGRQALTRRPVDTSMLVREALETLAPMRQGRVVDVHIGELPPSDCDPAMLRQVWINLLSNALKYTRNRPEAHVEVGFDGPEFFVRDNGTGFDMKHAHKLFHVFERLHRMDEFEGTGVGLAIVQRIVERHGGTVRAEAAPGQGAAFYFRLGETEAVD</sequence>
<dbReference type="InterPro" id="IPR003594">
    <property type="entry name" value="HATPase_dom"/>
</dbReference>
<dbReference type="InterPro" id="IPR001610">
    <property type="entry name" value="PAC"/>
</dbReference>
<keyword evidence="4" id="KW-0597">Phosphoprotein</keyword>
<dbReference type="KEGG" id="rgu:A4W93_19605"/>
<dbReference type="EC" id="2.7.13.3" evidence="3"/>
<evidence type="ECO:0000256" key="5">
    <source>
        <dbReference type="ARBA" id="ARBA00022679"/>
    </source>
</evidence>
<dbReference type="PROSITE" id="PS50113">
    <property type="entry name" value="PAC"/>
    <property type="match status" value="3"/>
</dbReference>
<comment type="catalytic activity">
    <reaction evidence="1">
        <text>ATP + protein L-histidine = ADP + protein N-phospho-L-histidine.</text>
        <dbReference type="EC" id="2.7.13.3"/>
    </reaction>
</comment>
<evidence type="ECO:0000313" key="7">
    <source>
        <dbReference type="EMBL" id="ARN21928.1"/>
    </source>
</evidence>
<dbReference type="Proteomes" id="UP000193427">
    <property type="component" value="Chromosome"/>
</dbReference>
<dbReference type="SUPFAM" id="SSF55874">
    <property type="entry name" value="ATPase domain of HSP90 chaperone/DNA topoisomerase II/histidine kinase"/>
    <property type="match status" value="1"/>
</dbReference>
<dbReference type="AlphaFoldDB" id="A0A1W6LCN5"/>
<dbReference type="SMART" id="SM00086">
    <property type="entry name" value="PAC"/>
    <property type="match status" value="3"/>
</dbReference>
<reference evidence="7 8" key="1">
    <citation type="submission" date="2016-04" db="EMBL/GenBank/DDBJ databases">
        <title>Complete genome sequence of natural rubber-degrading, novel Gram-negative bacterium, Rhizobacter gummiphilus strain NS21.</title>
        <authorList>
            <person name="Tabata M."/>
            <person name="Kasai D."/>
            <person name="Fukuda M."/>
        </authorList>
    </citation>
    <scope>NUCLEOTIDE SEQUENCE [LARGE SCALE GENOMIC DNA]</scope>
    <source>
        <strain evidence="7 8">NS21</strain>
    </source>
</reference>
<keyword evidence="6" id="KW-0418">Kinase</keyword>
<comment type="subcellular location">
    <subcellularLocation>
        <location evidence="2">Cell inner membrane</location>
        <topology evidence="2">Multi-pass membrane protein</topology>
    </subcellularLocation>
</comment>
<dbReference type="Pfam" id="PF00512">
    <property type="entry name" value="HisKA"/>
    <property type="match status" value="1"/>
</dbReference>
<organism evidence="7 8">
    <name type="scientific">Piscinibacter gummiphilus</name>
    <dbReference type="NCBI Taxonomy" id="946333"/>
    <lineage>
        <taxon>Bacteria</taxon>
        <taxon>Pseudomonadati</taxon>
        <taxon>Pseudomonadota</taxon>
        <taxon>Betaproteobacteria</taxon>
        <taxon>Burkholderiales</taxon>
        <taxon>Sphaerotilaceae</taxon>
        <taxon>Piscinibacter</taxon>
    </lineage>
</organism>
<dbReference type="InterPro" id="IPR013655">
    <property type="entry name" value="PAS_fold_3"/>
</dbReference>
<dbReference type="Pfam" id="PF02518">
    <property type="entry name" value="HATPase_c"/>
    <property type="match status" value="1"/>
</dbReference>
<evidence type="ECO:0000256" key="6">
    <source>
        <dbReference type="ARBA" id="ARBA00022777"/>
    </source>
</evidence>
<dbReference type="InterPro" id="IPR003661">
    <property type="entry name" value="HisK_dim/P_dom"/>
</dbReference>
<dbReference type="InterPro" id="IPR004358">
    <property type="entry name" value="Sig_transdc_His_kin-like_C"/>
</dbReference>
<evidence type="ECO:0000313" key="8">
    <source>
        <dbReference type="Proteomes" id="UP000193427"/>
    </source>
</evidence>
<dbReference type="NCBIfam" id="TIGR00229">
    <property type="entry name" value="sensory_box"/>
    <property type="match status" value="3"/>
</dbReference>